<dbReference type="EMBL" id="JAINUF010000001">
    <property type="protein sequence ID" value="KAJ8379617.1"/>
    <property type="molecule type" value="Genomic_DNA"/>
</dbReference>
<reference evidence="2" key="1">
    <citation type="journal article" date="2023" name="Science">
        <title>Genome structures resolve the early diversification of teleost fishes.</title>
        <authorList>
            <person name="Parey E."/>
            <person name="Louis A."/>
            <person name="Montfort J."/>
            <person name="Bouchez O."/>
            <person name="Roques C."/>
            <person name="Iampietro C."/>
            <person name="Lluch J."/>
            <person name="Castinel A."/>
            <person name="Donnadieu C."/>
            <person name="Desvignes T."/>
            <person name="Floi Bucao C."/>
            <person name="Jouanno E."/>
            <person name="Wen M."/>
            <person name="Mejri S."/>
            <person name="Dirks R."/>
            <person name="Jansen H."/>
            <person name="Henkel C."/>
            <person name="Chen W.J."/>
            <person name="Zahm M."/>
            <person name="Cabau C."/>
            <person name="Klopp C."/>
            <person name="Thompson A.W."/>
            <person name="Robinson-Rechavi M."/>
            <person name="Braasch I."/>
            <person name="Lecointre G."/>
            <person name="Bobe J."/>
            <person name="Postlethwait J.H."/>
            <person name="Berthelot C."/>
            <person name="Roest Crollius H."/>
            <person name="Guiguen Y."/>
        </authorList>
    </citation>
    <scope>NUCLEOTIDE SEQUENCE</scope>
    <source>
        <strain evidence="2">WJC10195</strain>
    </source>
</reference>
<comment type="caution">
    <text evidence="2">The sequence shown here is derived from an EMBL/GenBank/DDBJ whole genome shotgun (WGS) entry which is preliminary data.</text>
</comment>
<protein>
    <submittedName>
        <fullName evidence="2">Uncharacterized protein</fullName>
    </submittedName>
</protein>
<evidence type="ECO:0000313" key="2">
    <source>
        <dbReference type="EMBL" id="KAJ8379617.1"/>
    </source>
</evidence>
<keyword evidence="3" id="KW-1185">Reference proteome</keyword>
<feature type="region of interest" description="Disordered" evidence="1">
    <location>
        <begin position="1"/>
        <end position="64"/>
    </location>
</feature>
<dbReference type="AlphaFoldDB" id="A0A9Q1JCP0"/>
<accession>A0A9Q1JCP0</accession>
<sequence length="114" mass="12096">MEHSNKAHTSSVGYEKDRGKVNYRRMKPPHQAGVPKFLDSARDDKRRSAVSSRRSPAAAGEYHRPFQASQWAGNRSLCSAAPPAGPIEGVQAGARATGDVPFDEGAIGHAVASG</sequence>
<gene>
    <name evidence="2" type="ORF">SKAU_G00003950</name>
</gene>
<evidence type="ECO:0000256" key="1">
    <source>
        <dbReference type="SAM" id="MobiDB-lite"/>
    </source>
</evidence>
<name>A0A9Q1JCP0_SYNKA</name>
<feature type="compositionally biased region" description="Low complexity" evidence="1">
    <location>
        <begin position="49"/>
        <end position="59"/>
    </location>
</feature>
<dbReference type="Proteomes" id="UP001152622">
    <property type="component" value="Chromosome 1"/>
</dbReference>
<organism evidence="2 3">
    <name type="scientific">Synaphobranchus kaupii</name>
    <name type="common">Kaup's arrowtooth eel</name>
    <dbReference type="NCBI Taxonomy" id="118154"/>
    <lineage>
        <taxon>Eukaryota</taxon>
        <taxon>Metazoa</taxon>
        <taxon>Chordata</taxon>
        <taxon>Craniata</taxon>
        <taxon>Vertebrata</taxon>
        <taxon>Euteleostomi</taxon>
        <taxon>Actinopterygii</taxon>
        <taxon>Neopterygii</taxon>
        <taxon>Teleostei</taxon>
        <taxon>Anguilliformes</taxon>
        <taxon>Synaphobranchidae</taxon>
        <taxon>Synaphobranchus</taxon>
    </lineage>
</organism>
<proteinExistence type="predicted"/>
<evidence type="ECO:0000313" key="3">
    <source>
        <dbReference type="Proteomes" id="UP001152622"/>
    </source>
</evidence>